<protein>
    <submittedName>
        <fullName evidence="2">Uncharacterized protein</fullName>
    </submittedName>
</protein>
<sequence length="225" mass="25512">MSNLEERALQHKQEGKEQQGHFQTIDNTLKEFRETLRRLEAKVDKILDVQQQQQRTEPKIKEPVSNAPLPDLLSPPSIDLKHQSHAAQIAGHSDRPHAQQTLTEYDPILPPALGHGIANLAPSTFRETHRQKQMPAPDVTEITPTFDKGFPTDIPDPCMFLRAVEYFFIGCGSSLDEWGCRTLLQLVSLPTAQAFWEEINHTPDQPWEIAFYAFLRVVPPGHLSP</sequence>
<feature type="region of interest" description="Disordered" evidence="1">
    <location>
        <begin position="1"/>
        <end position="25"/>
    </location>
</feature>
<feature type="region of interest" description="Disordered" evidence="1">
    <location>
        <begin position="49"/>
        <end position="68"/>
    </location>
</feature>
<feature type="compositionally biased region" description="Basic and acidic residues" evidence="1">
    <location>
        <begin position="1"/>
        <end position="19"/>
    </location>
</feature>
<evidence type="ECO:0000256" key="1">
    <source>
        <dbReference type="SAM" id="MobiDB-lite"/>
    </source>
</evidence>
<comment type="caution">
    <text evidence="2">The sequence shown here is derived from an EMBL/GenBank/DDBJ whole genome shotgun (WGS) entry which is preliminary data.</text>
</comment>
<reference evidence="2" key="1">
    <citation type="submission" date="2022-07" db="EMBL/GenBank/DDBJ databases">
        <title>Phylogenomic reconstructions and comparative analyses of Kickxellomycotina fungi.</title>
        <authorList>
            <person name="Reynolds N.K."/>
            <person name="Stajich J.E."/>
            <person name="Barry K."/>
            <person name="Grigoriev I.V."/>
            <person name="Crous P."/>
            <person name="Smith M.E."/>
        </authorList>
    </citation>
    <scope>NUCLEOTIDE SEQUENCE</scope>
    <source>
        <strain evidence="2">NRRL 1565</strain>
    </source>
</reference>
<evidence type="ECO:0000313" key="2">
    <source>
        <dbReference type="EMBL" id="KAJ2802960.1"/>
    </source>
</evidence>
<name>A0A9W8I1A6_9FUNG</name>
<keyword evidence="3" id="KW-1185">Reference proteome</keyword>
<evidence type="ECO:0000313" key="3">
    <source>
        <dbReference type="Proteomes" id="UP001140094"/>
    </source>
</evidence>
<accession>A0A9W8I1A6</accession>
<dbReference type="EMBL" id="JANBUO010000587">
    <property type="protein sequence ID" value="KAJ2802960.1"/>
    <property type="molecule type" value="Genomic_DNA"/>
</dbReference>
<dbReference type="AlphaFoldDB" id="A0A9W8I1A6"/>
<organism evidence="2 3">
    <name type="scientific">Coemansia guatemalensis</name>
    <dbReference type="NCBI Taxonomy" id="2761395"/>
    <lineage>
        <taxon>Eukaryota</taxon>
        <taxon>Fungi</taxon>
        <taxon>Fungi incertae sedis</taxon>
        <taxon>Zoopagomycota</taxon>
        <taxon>Kickxellomycotina</taxon>
        <taxon>Kickxellomycetes</taxon>
        <taxon>Kickxellales</taxon>
        <taxon>Kickxellaceae</taxon>
        <taxon>Coemansia</taxon>
    </lineage>
</organism>
<gene>
    <name evidence="2" type="ORF">H4R20_003081</name>
</gene>
<dbReference type="Proteomes" id="UP001140094">
    <property type="component" value="Unassembled WGS sequence"/>
</dbReference>
<proteinExistence type="predicted"/>